<evidence type="ECO:0000256" key="1">
    <source>
        <dbReference type="SAM" id="Phobius"/>
    </source>
</evidence>
<keyword evidence="1" id="KW-1133">Transmembrane helix</keyword>
<dbReference type="PANTHER" id="PTHR36978:SF4">
    <property type="entry name" value="P-LOOP CONTAINING NUCLEOSIDE TRIPHOSPHATE HYDROLASE PROTEIN"/>
    <property type="match status" value="1"/>
</dbReference>
<dbReference type="SUPFAM" id="SSF52540">
    <property type="entry name" value="P-loop containing nucleoside triphosphate hydrolases"/>
    <property type="match status" value="1"/>
</dbReference>
<dbReference type="Gene3D" id="3.40.50.300">
    <property type="entry name" value="P-loop containing nucleotide triphosphate hydrolases"/>
    <property type="match status" value="1"/>
</dbReference>
<dbReference type="AlphaFoldDB" id="A0A9P8XYK7"/>
<dbReference type="OrthoDB" id="408152at2759"/>
<reference evidence="2" key="1">
    <citation type="journal article" date="2021" name="Nat. Commun.">
        <title>Genetic determinants of endophytism in the Arabidopsis root mycobiome.</title>
        <authorList>
            <person name="Mesny F."/>
            <person name="Miyauchi S."/>
            <person name="Thiergart T."/>
            <person name="Pickel B."/>
            <person name="Atanasova L."/>
            <person name="Karlsson M."/>
            <person name="Huettel B."/>
            <person name="Barry K.W."/>
            <person name="Haridas S."/>
            <person name="Chen C."/>
            <person name="Bauer D."/>
            <person name="Andreopoulos W."/>
            <person name="Pangilinan J."/>
            <person name="LaButti K."/>
            <person name="Riley R."/>
            <person name="Lipzen A."/>
            <person name="Clum A."/>
            <person name="Drula E."/>
            <person name="Henrissat B."/>
            <person name="Kohler A."/>
            <person name="Grigoriev I.V."/>
            <person name="Martin F.M."/>
            <person name="Hacquard S."/>
        </authorList>
    </citation>
    <scope>NUCLEOTIDE SEQUENCE</scope>
    <source>
        <strain evidence="2">MPI-CAGE-CH-0230</strain>
    </source>
</reference>
<sequence>MRFITDDRVIERGANKRTMEVIAAGLPRCATSSLQKALESDVLGCYPSMHMAHVVPHPERGRLVLAAMAETDKVKRQALLYELFDGCAATCDFPGVIFTDDLMDMYPSAKIILNQRDSAELWADSMLGAIVSFNTWYHKAATCLFSTDRMHGAMITGAFKHWNDKFGIGTEPTKEAFVKLYHAYNAWVRDEAARRGGRPVLEYNPRDGMAPLCRFLGTKSAGDMEGVPLPAVNDRKQMETLRRFLLLRGVLAWCGILLWLAAGVRHLPSVVLVVRGFLGRRLGGTAL</sequence>
<protein>
    <submittedName>
        <fullName evidence="2">Uncharacterized protein</fullName>
    </submittedName>
</protein>
<dbReference type="Pfam" id="PF17784">
    <property type="entry name" value="Sulfotransfer_4"/>
    <property type="match status" value="1"/>
</dbReference>
<organism evidence="2 3">
    <name type="scientific">Microdochium trichocladiopsis</name>
    <dbReference type="NCBI Taxonomy" id="1682393"/>
    <lineage>
        <taxon>Eukaryota</taxon>
        <taxon>Fungi</taxon>
        <taxon>Dikarya</taxon>
        <taxon>Ascomycota</taxon>
        <taxon>Pezizomycotina</taxon>
        <taxon>Sordariomycetes</taxon>
        <taxon>Xylariomycetidae</taxon>
        <taxon>Xylariales</taxon>
        <taxon>Microdochiaceae</taxon>
        <taxon>Microdochium</taxon>
    </lineage>
</organism>
<keyword evidence="3" id="KW-1185">Reference proteome</keyword>
<dbReference type="PANTHER" id="PTHR36978">
    <property type="entry name" value="P-LOOP CONTAINING NUCLEOTIDE TRIPHOSPHATE HYDROLASE"/>
    <property type="match status" value="1"/>
</dbReference>
<dbReference type="RefSeq" id="XP_046008013.1">
    <property type="nucleotide sequence ID" value="XM_046154984.1"/>
</dbReference>
<dbReference type="InterPro" id="IPR040632">
    <property type="entry name" value="Sulfotransfer_4"/>
</dbReference>
<evidence type="ECO:0000313" key="2">
    <source>
        <dbReference type="EMBL" id="KAH7024465.1"/>
    </source>
</evidence>
<accession>A0A9P8XYK7</accession>
<dbReference type="GeneID" id="70184530"/>
<keyword evidence="1" id="KW-0812">Transmembrane</keyword>
<dbReference type="InterPro" id="IPR027417">
    <property type="entry name" value="P-loop_NTPase"/>
</dbReference>
<gene>
    <name evidence="2" type="ORF">B0I36DRAFT_331470</name>
</gene>
<proteinExistence type="predicted"/>
<evidence type="ECO:0000313" key="3">
    <source>
        <dbReference type="Proteomes" id="UP000756346"/>
    </source>
</evidence>
<feature type="transmembrane region" description="Helical" evidence="1">
    <location>
        <begin position="245"/>
        <end position="262"/>
    </location>
</feature>
<name>A0A9P8XYK7_9PEZI</name>
<dbReference type="Proteomes" id="UP000756346">
    <property type="component" value="Unassembled WGS sequence"/>
</dbReference>
<dbReference type="EMBL" id="JAGTJQ010000009">
    <property type="protein sequence ID" value="KAH7024465.1"/>
    <property type="molecule type" value="Genomic_DNA"/>
</dbReference>
<comment type="caution">
    <text evidence="2">The sequence shown here is derived from an EMBL/GenBank/DDBJ whole genome shotgun (WGS) entry which is preliminary data.</text>
</comment>
<keyword evidence="1" id="KW-0472">Membrane</keyword>